<evidence type="ECO:0000313" key="11">
    <source>
        <dbReference type="Proteomes" id="UP001484097"/>
    </source>
</evidence>
<comment type="similarity">
    <text evidence="7">Belongs to the binding-protein-dependent transport system permease family.</text>
</comment>
<dbReference type="InterPro" id="IPR000515">
    <property type="entry name" value="MetI-like"/>
</dbReference>
<dbReference type="RefSeq" id="WP_347921102.1">
    <property type="nucleotide sequence ID" value="NZ_JBDXMX010000005.1"/>
</dbReference>
<keyword evidence="3" id="KW-1003">Cell membrane</keyword>
<evidence type="ECO:0000256" key="7">
    <source>
        <dbReference type="RuleBase" id="RU363032"/>
    </source>
</evidence>
<gene>
    <name evidence="10" type="ORF">ABDK96_12525</name>
</gene>
<dbReference type="InterPro" id="IPR035906">
    <property type="entry name" value="MetI-like_sf"/>
</dbReference>
<evidence type="ECO:0000256" key="1">
    <source>
        <dbReference type="ARBA" id="ARBA00004651"/>
    </source>
</evidence>
<organism evidence="10 11">
    <name type="scientific">Citricoccus nitrophenolicus</name>
    <dbReference type="NCBI Taxonomy" id="863575"/>
    <lineage>
        <taxon>Bacteria</taxon>
        <taxon>Bacillati</taxon>
        <taxon>Actinomycetota</taxon>
        <taxon>Actinomycetes</taxon>
        <taxon>Micrococcales</taxon>
        <taxon>Micrococcaceae</taxon>
        <taxon>Citricoccus</taxon>
    </lineage>
</organism>
<evidence type="ECO:0000256" key="8">
    <source>
        <dbReference type="SAM" id="MobiDB-lite"/>
    </source>
</evidence>
<dbReference type="EMBL" id="JBDXMX010000005">
    <property type="protein sequence ID" value="MEO9248507.1"/>
    <property type="molecule type" value="Genomic_DNA"/>
</dbReference>
<dbReference type="PANTHER" id="PTHR43005:SF1">
    <property type="entry name" value="SPERMIDINE_PUTRESCINE TRANSPORT SYSTEM PERMEASE PROTEIN"/>
    <property type="match status" value="1"/>
</dbReference>
<keyword evidence="4 7" id="KW-0812">Transmembrane</keyword>
<evidence type="ECO:0000256" key="3">
    <source>
        <dbReference type="ARBA" id="ARBA00022475"/>
    </source>
</evidence>
<evidence type="ECO:0000256" key="4">
    <source>
        <dbReference type="ARBA" id="ARBA00022692"/>
    </source>
</evidence>
<dbReference type="Gene3D" id="1.10.3720.10">
    <property type="entry name" value="MetI-like"/>
    <property type="match status" value="1"/>
</dbReference>
<dbReference type="PROSITE" id="PS50928">
    <property type="entry name" value="ABC_TM1"/>
    <property type="match status" value="1"/>
</dbReference>
<evidence type="ECO:0000256" key="2">
    <source>
        <dbReference type="ARBA" id="ARBA00022448"/>
    </source>
</evidence>
<feature type="transmembrane region" description="Helical" evidence="7">
    <location>
        <begin position="304"/>
        <end position="326"/>
    </location>
</feature>
<feature type="transmembrane region" description="Helical" evidence="7">
    <location>
        <begin position="107"/>
        <end position="135"/>
    </location>
</feature>
<feature type="transmembrane region" description="Helical" evidence="7">
    <location>
        <begin position="194"/>
        <end position="211"/>
    </location>
</feature>
<keyword evidence="2 7" id="KW-0813">Transport</keyword>
<keyword evidence="5 7" id="KW-1133">Transmembrane helix</keyword>
<keyword evidence="6 7" id="KW-0472">Membrane</keyword>
<keyword evidence="11" id="KW-1185">Reference proteome</keyword>
<dbReference type="SUPFAM" id="SSF161098">
    <property type="entry name" value="MetI-like"/>
    <property type="match status" value="1"/>
</dbReference>
<feature type="transmembrane region" description="Helical" evidence="7">
    <location>
        <begin position="52"/>
        <end position="73"/>
    </location>
</feature>
<feature type="transmembrane region" description="Helical" evidence="7">
    <location>
        <begin position="147"/>
        <end position="168"/>
    </location>
</feature>
<evidence type="ECO:0000259" key="9">
    <source>
        <dbReference type="PROSITE" id="PS50928"/>
    </source>
</evidence>
<feature type="domain" description="ABC transmembrane type-1" evidence="9">
    <location>
        <begin position="112"/>
        <end position="325"/>
    </location>
</feature>
<dbReference type="CDD" id="cd06261">
    <property type="entry name" value="TM_PBP2"/>
    <property type="match status" value="1"/>
</dbReference>
<name>A0ABV0IK31_9MICC</name>
<sequence>MSAIPTNVPAVGPEAADGDSAPPGGSRGRRKATGRESGRAPRSERARAEARLGWWLAGPAFVIMVAVIFYPVAKAVWDSLFSYRLTAPADREFIGLQNYGTILTDGVFWSALGVTALITVVTVFVELILGFLLALVMHKAIKSTRGLVRTVILVPYGIITVVSAYAWYYMFSIDSGYVNNWLSWVPGFNDEMNWFAQGGTSLVVIMFSEIWKTTPFISLLLLAGLAQVPDDLSEAAAVDGANWWQRLGKVVLPNMKAAIMVAVLFRALDAFRVFDSIFIMTNGAYGTEVLSLLAYRTSIGRLEIGLGSAISVVLFLCVALIAFVAVKVFNVDLAGSKGGRK</sequence>
<dbReference type="Pfam" id="PF00528">
    <property type="entry name" value="BPD_transp_1"/>
    <property type="match status" value="1"/>
</dbReference>
<comment type="subcellular location">
    <subcellularLocation>
        <location evidence="1 7">Cell membrane</location>
        <topology evidence="1 7">Multi-pass membrane protein</topology>
    </subcellularLocation>
</comment>
<evidence type="ECO:0000256" key="5">
    <source>
        <dbReference type="ARBA" id="ARBA00022989"/>
    </source>
</evidence>
<dbReference type="Proteomes" id="UP001484097">
    <property type="component" value="Unassembled WGS sequence"/>
</dbReference>
<evidence type="ECO:0000313" key="10">
    <source>
        <dbReference type="EMBL" id="MEO9248507.1"/>
    </source>
</evidence>
<feature type="compositionally biased region" description="Basic and acidic residues" evidence="8">
    <location>
        <begin position="33"/>
        <end position="44"/>
    </location>
</feature>
<accession>A0ABV0IK31</accession>
<feature type="region of interest" description="Disordered" evidence="8">
    <location>
        <begin position="1"/>
        <end position="44"/>
    </location>
</feature>
<dbReference type="PANTHER" id="PTHR43005">
    <property type="entry name" value="BLR7065 PROTEIN"/>
    <property type="match status" value="1"/>
</dbReference>
<proteinExistence type="inferred from homology"/>
<evidence type="ECO:0000256" key="6">
    <source>
        <dbReference type="ARBA" id="ARBA00023136"/>
    </source>
</evidence>
<protein>
    <submittedName>
        <fullName evidence="10">Sugar ABC transporter permease</fullName>
    </submittedName>
</protein>
<comment type="caution">
    <text evidence="10">The sequence shown here is derived from an EMBL/GenBank/DDBJ whole genome shotgun (WGS) entry which is preliminary data.</text>
</comment>
<reference evidence="10 11" key="1">
    <citation type="submission" date="2024-05" db="EMBL/GenBank/DDBJ databases">
        <authorList>
            <person name="Yi C."/>
        </authorList>
    </citation>
    <scope>NUCLEOTIDE SEQUENCE [LARGE SCALE GENOMIC DNA]</scope>
    <source>
        <strain evidence="10 11">XS13</strain>
    </source>
</reference>